<evidence type="ECO:0000259" key="7">
    <source>
        <dbReference type="Pfam" id="PF02687"/>
    </source>
</evidence>
<feature type="transmembrane region" description="Helical" evidence="6">
    <location>
        <begin position="743"/>
        <end position="764"/>
    </location>
</feature>
<feature type="transmembrane region" description="Helical" evidence="6">
    <location>
        <begin position="413"/>
        <end position="435"/>
    </location>
</feature>
<keyword evidence="2" id="KW-1003">Cell membrane</keyword>
<evidence type="ECO:0000256" key="5">
    <source>
        <dbReference type="ARBA" id="ARBA00023136"/>
    </source>
</evidence>
<dbReference type="Proteomes" id="UP001172082">
    <property type="component" value="Unassembled WGS sequence"/>
</dbReference>
<comment type="caution">
    <text evidence="9">The sequence shown here is derived from an EMBL/GenBank/DDBJ whole genome shotgun (WGS) entry which is preliminary data.</text>
</comment>
<feature type="transmembrane region" description="Helical" evidence="6">
    <location>
        <begin position="96"/>
        <end position="117"/>
    </location>
</feature>
<dbReference type="NCBIfam" id="NF038404">
    <property type="entry name" value="perm_prefix_2"/>
    <property type="match status" value="1"/>
</dbReference>
<feature type="transmembrane region" description="Helical" evidence="6">
    <location>
        <begin position="447"/>
        <end position="474"/>
    </location>
</feature>
<evidence type="ECO:0000256" key="6">
    <source>
        <dbReference type="SAM" id="Phobius"/>
    </source>
</evidence>
<evidence type="ECO:0000259" key="8">
    <source>
        <dbReference type="Pfam" id="PF12704"/>
    </source>
</evidence>
<dbReference type="InterPro" id="IPR050250">
    <property type="entry name" value="Macrolide_Exporter_MacB"/>
</dbReference>
<dbReference type="RefSeq" id="WP_346751011.1">
    <property type="nucleotide sequence ID" value="NZ_JAUJEA010000002.1"/>
</dbReference>
<accession>A0ABT8KJU7</accession>
<reference evidence="9" key="1">
    <citation type="submission" date="2023-06" db="EMBL/GenBank/DDBJ databases">
        <title>Genomic of Parafulvivirga corallium.</title>
        <authorList>
            <person name="Wang G."/>
        </authorList>
    </citation>
    <scope>NUCLEOTIDE SEQUENCE</scope>
    <source>
        <strain evidence="9">BMA10</strain>
    </source>
</reference>
<keyword evidence="5 6" id="KW-0472">Membrane</keyword>
<feature type="transmembrane region" description="Helical" evidence="6">
    <location>
        <begin position="824"/>
        <end position="846"/>
    </location>
</feature>
<dbReference type="Pfam" id="PF12704">
    <property type="entry name" value="MacB_PCD"/>
    <property type="match status" value="1"/>
</dbReference>
<feature type="domain" description="ABC3 transporter permease C-terminal" evidence="7">
    <location>
        <begin position="364"/>
        <end position="477"/>
    </location>
</feature>
<feature type="transmembrane region" description="Helical" evidence="6">
    <location>
        <begin position="784"/>
        <end position="804"/>
    </location>
</feature>
<feature type="domain" description="ABC3 transporter permease C-terminal" evidence="7">
    <location>
        <begin position="744"/>
        <end position="856"/>
    </location>
</feature>
<evidence type="ECO:0000313" key="9">
    <source>
        <dbReference type="EMBL" id="MDN5200981.1"/>
    </source>
</evidence>
<evidence type="ECO:0000256" key="2">
    <source>
        <dbReference type="ARBA" id="ARBA00022475"/>
    </source>
</evidence>
<dbReference type="PANTHER" id="PTHR30572">
    <property type="entry name" value="MEMBRANE COMPONENT OF TRANSPORTER-RELATED"/>
    <property type="match status" value="1"/>
</dbReference>
<evidence type="ECO:0000256" key="1">
    <source>
        <dbReference type="ARBA" id="ARBA00004651"/>
    </source>
</evidence>
<keyword evidence="10" id="KW-1185">Reference proteome</keyword>
<organism evidence="9 10">
    <name type="scientific">Splendidivirga corallicola</name>
    <dbReference type="NCBI Taxonomy" id="3051826"/>
    <lineage>
        <taxon>Bacteria</taxon>
        <taxon>Pseudomonadati</taxon>
        <taxon>Bacteroidota</taxon>
        <taxon>Cytophagia</taxon>
        <taxon>Cytophagales</taxon>
        <taxon>Splendidivirgaceae</taxon>
        <taxon>Splendidivirga</taxon>
    </lineage>
</organism>
<feature type="domain" description="MacB-like periplasmic core" evidence="8">
    <location>
        <begin position="97"/>
        <end position="317"/>
    </location>
</feature>
<dbReference type="InterPro" id="IPR047699">
    <property type="entry name" value="Permease_put_prefix"/>
</dbReference>
<proteinExistence type="predicted"/>
<dbReference type="InterPro" id="IPR025857">
    <property type="entry name" value="MacB_PCD"/>
</dbReference>
<keyword evidence="3 6" id="KW-0812">Transmembrane</keyword>
<comment type="subcellular location">
    <subcellularLocation>
        <location evidence="1">Cell membrane</location>
        <topology evidence="1">Multi-pass membrane protein</topology>
    </subcellularLocation>
</comment>
<dbReference type="InterPro" id="IPR003838">
    <property type="entry name" value="ABC3_permease_C"/>
</dbReference>
<evidence type="ECO:0000256" key="3">
    <source>
        <dbReference type="ARBA" id="ARBA00022692"/>
    </source>
</evidence>
<keyword evidence="4 6" id="KW-1133">Transmembrane helix</keyword>
<name>A0ABT8KJU7_9BACT</name>
<dbReference type="PANTHER" id="PTHR30572:SF18">
    <property type="entry name" value="ABC-TYPE MACROLIDE FAMILY EXPORT SYSTEM PERMEASE COMPONENT 2"/>
    <property type="match status" value="1"/>
</dbReference>
<protein>
    <submittedName>
        <fullName evidence="9">ABC transporter permease</fullName>
    </submittedName>
</protein>
<feature type="transmembrane region" description="Helical" evidence="6">
    <location>
        <begin position="358"/>
        <end position="380"/>
    </location>
</feature>
<feature type="transmembrane region" description="Helical" evidence="6">
    <location>
        <begin position="501"/>
        <end position="520"/>
    </location>
</feature>
<evidence type="ECO:0000256" key="4">
    <source>
        <dbReference type="ARBA" id="ARBA00022989"/>
    </source>
</evidence>
<gene>
    <name evidence="9" type="ORF">QQ008_06405</name>
</gene>
<sequence length="863" mass="98847">MKEQKNIPPKLADRFLSWFCKGELLEEVQGDLYEYYEELIERSKWKRNFLYWFHVFNFLRPFAIKKSRSNNTNFTIMFRHTLLISFRSFIRYKSSFLINLVGLSTGLTSALLIYLWVYDELNVDKFHEKNDRLYQVMEHIQFNEDILTLKETSGPMAEAMIEKLPEVENTVAVAPAHWPGFDNFTLSVEEKSIKATGQYVGKDFFKVFSYGLIYGNKDQVLVDKNAIVISEELAMKLFDTIDGIIGKTVVFQHEEQYFISGVFKQVPANSSVQFDFVLSFERYKDIKPWVADWSSLGPLVYAVLKEGTDITAFNDKFVEFIRDMDKESTRKPFLKAYSKGYLFGNYENGVLVGGRIEYVRLFSIIAFFIVLIACINFMNLSTARASRRSKEIGIKKVVGSRRMELIFQHMGESVLMAFLSLLIAVVFVIITLPYFNQIIGKELTLVFNYNLIFSVFAITLFTGIAAGSYPAFYLSGIRPINTLKGTLSPSMKGRVWARKGLVIFQFVLSIILIVGVGVVYKQIEFIQNKHMGYDRDNIIYFNVEGRVKETMETFLSEVKKIPGVHNASSTAHRMIGKNWTVGIGWEGKNPEDNTRFEVAVVNYDFIETLGIEIKEGRSFSRDFATETTKAIFNEAAIEAMGLSDPIGKKIDFMGKKEIIGVVKNFHFESFHEKLKPFFFIIEPGSENKVMVKLEAGREMEALAGLENFYETYNPGFIFDYEFLDEDFQRQHESELRVGALSRYFAGIAILISCLGLFGLVAFTAERRTKEIGIRKILGSSIWSIVYLLSGNFTKMVLTAIIIALPISYFFAKSWLDDFAYRINLAWWFFVGAGVIALLIALFTVTLQTIKAANVNPVQCLRDE</sequence>
<dbReference type="EMBL" id="JAUJEA010000002">
    <property type="protein sequence ID" value="MDN5200981.1"/>
    <property type="molecule type" value="Genomic_DNA"/>
</dbReference>
<dbReference type="Pfam" id="PF02687">
    <property type="entry name" value="FtsX"/>
    <property type="match status" value="2"/>
</dbReference>
<evidence type="ECO:0000313" key="10">
    <source>
        <dbReference type="Proteomes" id="UP001172082"/>
    </source>
</evidence>